<feature type="compositionally biased region" description="Gly residues" evidence="1">
    <location>
        <begin position="54"/>
        <end position="65"/>
    </location>
</feature>
<dbReference type="AlphaFoldDB" id="A0A5B7I3L4"/>
<protein>
    <submittedName>
        <fullName evidence="2">Uncharacterized protein</fullName>
    </submittedName>
</protein>
<feature type="region of interest" description="Disordered" evidence="1">
    <location>
        <begin position="1"/>
        <end position="31"/>
    </location>
</feature>
<name>A0A5B7I3L4_PORTR</name>
<evidence type="ECO:0000313" key="3">
    <source>
        <dbReference type="Proteomes" id="UP000324222"/>
    </source>
</evidence>
<comment type="caution">
    <text evidence="2">The sequence shown here is derived from an EMBL/GenBank/DDBJ whole genome shotgun (WGS) entry which is preliminary data.</text>
</comment>
<feature type="region of interest" description="Disordered" evidence="1">
    <location>
        <begin position="51"/>
        <end position="71"/>
    </location>
</feature>
<keyword evidence="3" id="KW-1185">Reference proteome</keyword>
<gene>
    <name evidence="2" type="ORF">E2C01_074551</name>
</gene>
<accession>A0A5B7I3L4</accession>
<dbReference type="EMBL" id="VSRR010052667">
    <property type="protein sequence ID" value="MPC79991.1"/>
    <property type="molecule type" value="Genomic_DNA"/>
</dbReference>
<dbReference type="Proteomes" id="UP000324222">
    <property type="component" value="Unassembled WGS sequence"/>
</dbReference>
<sequence>MGKSLTCGGRAAGQTGGRGHKRKTEEDRYDVQTGQGECECRALNIQVQGREGVRGGQRGGAGGQGRARRVSGAGDVRMSLLTHSCDGTRRLPTSRRVRTPRVYLVPPSLASSPRLASFCAALMHQNTTCGGSEVSADRL</sequence>
<evidence type="ECO:0000256" key="1">
    <source>
        <dbReference type="SAM" id="MobiDB-lite"/>
    </source>
</evidence>
<reference evidence="2 3" key="1">
    <citation type="submission" date="2019-05" db="EMBL/GenBank/DDBJ databases">
        <title>Another draft genome of Portunus trituberculatus and its Hox gene families provides insights of decapod evolution.</title>
        <authorList>
            <person name="Jeong J.-H."/>
            <person name="Song I."/>
            <person name="Kim S."/>
            <person name="Choi T."/>
            <person name="Kim D."/>
            <person name="Ryu S."/>
            <person name="Kim W."/>
        </authorList>
    </citation>
    <scope>NUCLEOTIDE SEQUENCE [LARGE SCALE GENOMIC DNA]</scope>
    <source>
        <tissue evidence="2">Muscle</tissue>
    </source>
</reference>
<proteinExistence type="predicted"/>
<evidence type="ECO:0000313" key="2">
    <source>
        <dbReference type="EMBL" id="MPC79991.1"/>
    </source>
</evidence>
<organism evidence="2 3">
    <name type="scientific">Portunus trituberculatus</name>
    <name type="common">Swimming crab</name>
    <name type="synonym">Neptunus trituberculatus</name>
    <dbReference type="NCBI Taxonomy" id="210409"/>
    <lineage>
        <taxon>Eukaryota</taxon>
        <taxon>Metazoa</taxon>
        <taxon>Ecdysozoa</taxon>
        <taxon>Arthropoda</taxon>
        <taxon>Crustacea</taxon>
        <taxon>Multicrustacea</taxon>
        <taxon>Malacostraca</taxon>
        <taxon>Eumalacostraca</taxon>
        <taxon>Eucarida</taxon>
        <taxon>Decapoda</taxon>
        <taxon>Pleocyemata</taxon>
        <taxon>Brachyura</taxon>
        <taxon>Eubrachyura</taxon>
        <taxon>Portunoidea</taxon>
        <taxon>Portunidae</taxon>
        <taxon>Portuninae</taxon>
        <taxon>Portunus</taxon>
    </lineage>
</organism>